<dbReference type="AlphaFoldDB" id="A0A1X6NDH9"/>
<name>A0A1X6NDH9_9APHY</name>
<evidence type="ECO:0000313" key="3">
    <source>
        <dbReference type="EMBL" id="OSX66695.1"/>
    </source>
</evidence>
<evidence type="ECO:0000256" key="1">
    <source>
        <dbReference type="ARBA" id="ARBA00022801"/>
    </source>
</evidence>
<accession>A0A1X6NDH9</accession>
<dbReference type="Gene3D" id="3.40.50.1820">
    <property type="entry name" value="alpha/beta hydrolase"/>
    <property type="match status" value="1"/>
</dbReference>
<sequence>MRGLPRSMRLRLISSMARKNITNSGSRQYSEDSPIHERPPRLLWPPHCAIQDNTDAKGVWLEPVPKTVVGEIKKWARELNVQPERTPGYWIDKPGHDTAAGATAGPDEKIVVFFHGGELTGEPARGYANLVHLPYAVLSQCPSARRAFAVEYRFCNLSPVYSNPFPAALLDAIAGYRYLVDDVGVDPANIILLGESAGGNLALALARYIAQNTAELSRVMRNMPSACPDYEMILLSPWCDLGTSHDTPGSGSLVHSYDFLADLQTGVFAAARQAYGDPLGFSATDRNPYLSPASRYVHASFVGFPRTFISVGRAERFVGMCRTLRDKMARDMGKKRVTYHEPRVLLRSSLVTEGRQYPEGSRTIGAWLAERPSGT</sequence>
<evidence type="ECO:0000259" key="2">
    <source>
        <dbReference type="Pfam" id="PF07859"/>
    </source>
</evidence>
<reference evidence="3 4" key="1">
    <citation type="submission" date="2017-04" db="EMBL/GenBank/DDBJ databases">
        <title>Genome Sequence of the Model Brown-Rot Fungus Postia placenta SB12.</title>
        <authorList>
            <consortium name="DOE Joint Genome Institute"/>
            <person name="Gaskell J."/>
            <person name="Kersten P."/>
            <person name="Larrondo L.F."/>
            <person name="Canessa P."/>
            <person name="Martinez D."/>
            <person name="Hibbett D."/>
            <person name="Schmoll M."/>
            <person name="Kubicek C.P."/>
            <person name="Martinez A.T."/>
            <person name="Yadav J."/>
            <person name="Master E."/>
            <person name="Magnuson J.K."/>
            <person name="James T."/>
            <person name="Yaver D."/>
            <person name="Berka R."/>
            <person name="Labutti K."/>
            <person name="Lipzen A."/>
            <person name="Aerts A."/>
            <person name="Barry K."/>
            <person name="Henrissat B."/>
            <person name="Blanchette R."/>
            <person name="Grigoriev I."/>
            <person name="Cullen D."/>
        </authorList>
    </citation>
    <scope>NUCLEOTIDE SEQUENCE [LARGE SCALE GENOMIC DNA]</scope>
    <source>
        <strain evidence="3 4">MAD-698-R-SB12</strain>
    </source>
</reference>
<organism evidence="3 4">
    <name type="scientific">Postia placenta MAD-698-R-SB12</name>
    <dbReference type="NCBI Taxonomy" id="670580"/>
    <lineage>
        <taxon>Eukaryota</taxon>
        <taxon>Fungi</taxon>
        <taxon>Dikarya</taxon>
        <taxon>Basidiomycota</taxon>
        <taxon>Agaricomycotina</taxon>
        <taxon>Agaricomycetes</taxon>
        <taxon>Polyporales</taxon>
        <taxon>Adustoporiaceae</taxon>
        <taxon>Rhodonia</taxon>
    </lineage>
</organism>
<keyword evidence="1" id="KW-0378">Hydrolase</keyword>
<dbReference type="SUPFAM" id="SSF53474">
    <property type="entry name" value="alpha/beta-Hydrolases"/>
    <property type="match status" value="1"/>
</dbReference>
<dbReference type="GeneID" id="36333519"/>
<gene>
    <name evidence="3" type="ORF">POSPLADRAFT_1178121</name>
</gene>
<evidence type="ECO:0000313" key="4">
    <source>
        <dbReference type="Proteomes" id="UP000194127"/>
    </source>
</evidence>
<dbReference type="Proteomes" id="UP000194127">
    <property type="component" value="Unassembled WGS sequence"/>
</dbReference>
<dbReference type="InterPro" id="IPR050300">
    <property type="entry name" value="GDXG_lipolytic_enzyme"/>
</dbReference>
<proteinExistence type="predicted"/>
<dbReference type="EMBL" id="KZ110592">
    <property type="protein sequence ID" value="OSX66695.1"/>
    <property type="molecule type" value="Genomic_DNA"/>
</dbReference>
<keyword evidence="4" id="KW-1185">Reference proteome</keyword>
<dbReference type="PANTHER" id="PTHR48081:SF26">
    <property type="entry name" value="ALPHA_BETA HYDROLASE FOLD-3 DOMAIN-CONTAINING PROTEIN"/>
    <property type="match status" value="1"/>
</dbReference>
<dbReference type="RefSeq" id="XP_024343489.1">
    <property type="nucleotide sequence ID" value="XM_024488570.1"/>
</dbReference>
<dbReference type="OrthoDB" id="2152029at2759"/>
<protein>
    <recommendedName>
        <fullName evidence="2">Alpha/beta hydrolase fold-3 domain-containing protein</fullName>
    </recommendedName>
</protein>
<dbReference type="InterPro" id="IPR029058">
    <property type="entry name" value="AB_hydrolase_fold"/>
</dbReference>
<dbReference type="GO" id="GO:0016787">
    <property type="term" value="F:hydrolase activity"/>
    <property type="evidence" value="ECO:0007669"/>
    <property type="project" value="UniProtKB-KW"/>
</dbReference>
<dbReference type="Pfam" id="PF07859">
    <property type="entry name" value="Abhydrolase_3"/>
    <property type="match status" value="1"/>
</dbReference>
<feature type="domain" description="Alpha/beta hydrolase fold-3" evidence="2">
    <location>
        <begin position="111"/>
        <end position="330"/>
    </location>
</feature>
<dbReference type="PANTHER" id="PTHR48081">
    <property type="entry name" value="AB HYDROLASE SUPERFAMILY PROTEIN C4A8.06C"/>
    <property type="match status" value="1"/>
</dbReference>
<dbReference type="InterPro" id="IPR013094">
    <property type="entry name" value="AB_hydrolase_3"/>
</dbReference>